<accession>A0A0H5QVW8</accession>
<dbReference type="SUPFAM" id="SSF50978">
    <property type="entry name" value="WD40 repeat-like"/>
    <property type="match status" value="1"/>
</dbReference>
<dbReference type="InterPro" id="IPR036322">
    <property type="entry name" value="WD40_repeat_dom_sf"/>
</dbReference>
<name>A0A0H5QVW8_9EUKA</name>
<evidence type="ECO:0000313" key="1">
    <source>
        <dbReference type="EMBL" id="CRZ05751.1"/>
    </source>
</evidence>
<dbReference type="EMBL" id="HACM01005309">
    <property type="protein sequence ID" value="CRZ05751.1"/>
    <property type="molecule type" value="Transcribed_RNA"/>
</dbReference>
<dbReference type="AlphaFoldDB" id="A0A0H5QVW8"/>
<proteinExistence type="predicted"/>
<protein>
    <submittedName>
        <fullName evidence="1">Uncharacterized protein</fullName>
    </submittedName>
</protein>
<dbReference type="Gene3D" id="2.130.10.10">
    <property type="entry name" value="YVTN repeat-like/Quinoprotein amine dehydrogenase"/>
    <property type="match status" value="1"/>
</dbReference>
<organism evidence="1">
    <name type="scientific">Spongospora subterranea</name>
    <dbReference type="NCBI Taxonomy" id="70186"/>
    <lineage>
        <taxon>Eukaryota</taxon>
        <taxon>Sar</taxon>
        <taxon>Rhizaria</taxon>
        <taxon>Endomyxa</taxon>
        <taxon>Phytomyxea</taxon>
        <taxon>Plasmodiophorida</taxon>
        <taxon>Plasmodiophoridae</taxon>
        <taxon>Spongospora</taxon>
    </lineage>
</organism>
<dbReference type="InterPro" id="IPR015943">
    <property type="entry name" value="WD40/YVTN_repeat-like_dom_sf"/>
</dbReference>
<reference evidence="1" key="1">
    <citation type="submission" date="2015-04" db="EMBL/GenBank/DDBJ databases">
        <title>The genome sequence of the plant pathogenic Rhizarian Plasmodiophora brassicae reveals insights in its biotrophic life cycle and the origin of chitin synthesis.</title>
        <authorList>
            <person name="Schwelm A."/>
            <person name="Fogelqvist J."/>
            <person name="Knaust A."/>
            <person name="Julke S."/>
            <person name="Lilja T."/>
            <person name="Dhandapani V."/>
            <person name="Bonilla-Rosso G."/>
            <person name="Karlsson M."/>
            <person name="Shevchenko A."/>
            <person name="Choi S.R."/>
            <person name="Kim H.G."/>
            <person name="Park J.Y."/>
            <person name="Lim Y.P."/>
            <person name="Ludwig-Muller J."/>
            <person name="Dixelius C."/>
        </authorList>
    </citation>
    <scope>NUCLEOTIDE SEQUENCE</scope>
    <source>
        <tissue evidence="1">Potato root galls</tissue>
    </source>
</reference>
<sequence length="337" mass="36802">MGGSRGIPFPAGVYRVMVTEILAPSPLPATPPLTMWFTGSKPSWTFATDPNSSISAVEACPFPDAADHVAVAGDSRLTIIRPDWDPAMTATSVINHPHEYISSVAWHQESITGNLTLGVANPNRSVSVYRIVEGRSPASRDFSIHTDSINSLTFLESSLITTSDDATIRQTEIEDRSVDVVLRRLHSRGIVVRSSNSIILAGELNGTLHLLDRRASPPTSPSVITAPAPLIDADFMFPLIATISDSKISLFDVRKTSTTLSSTTTATIPQRVRIPPTSINEISTAHGYRVVMWDRTLMSEESARYHEQQLGCTGMSWHALDFRCFTGADHVIYGWDI</sequence>